<evidence type="ECO:0000313" key="2">
    <source>
        <dbReference type="Proteomes" id="UP000736335"/>
    </source>
</evidence>
<dbReference type="OrthoDB" id="5835829at2759"/>
<dbReference type="Gene3D" id="3.40.50.2000">
    <property type="entry name" value="Glycogen Phosphorylase B"/>
    <property type="match status" value="2"/>
</dbReference>
<comment type="caution">
    <text evidence="1">The sequence shown here is derived from an EMBL/GenBank/DDBJ whole genome shotgun (WGS) entry which is preliminary data.</text>
</comment>
<organism evidence="1 2">
    <name type="scientific">Thelephora terrestris</name>
    <dbReference type="NCBI Taxonomy" id="56493"/>
    <lineage>
        <taxon>Eukaryota</taxon>
        <taxon>Fungi</taxon>
        <taxon>Dikarya</taxon>
        <taxon>Basidiomycota</taxon>
        <taxon>Agaricomycotina</taxon>
        <taxon>Agaricomycetes</taxon>
        <taxon>Thelephorales</taxon>
        <taxon>Thelephoraceae</taxon>
        <taxon>Thelephora</taxon>
    </lineage>
</organism>
<dbReference type="SUPFAM" id="SSF53756">
    <property type="entry name" value="UDP-Glycosyltransferase/glycogen phosphorylase"/>
    <property type="match status" value="1"/>
</dbReference>
<protein>
    <recommendedName>
        <fullName evidence="3">UDP-glucoronosyl and UDP-glucosyl transferase family protein</fullName>
    </recommendedName>
</protein>
<accession>A0A9P6HNC6</accession>
<name>A0A9P6HNC6_9AGAM</name>
<reference evidence="1" key="2">
    <citation type="submission" date="2020-11" db="EMBL/GenBank/DDBJ databases">
        <authorList>
            <consortium name="DOE Joint Genome Institute"/>
            <person name="Kuo A."/>
            <person name="Miyauchi S."/>
            <person name="Kiss E."/>
            <person name="Drula E."/>
            <person name="Kohler A."/>
            <person name="Sanchez-Garcia M."/>
            <person name="Andreopoulos B."/>
            <person name="Barry K.W."/>
            <person name="Bonito G."/>
            <person name="Buee M."/>
            <person name="Carver A."/>
            <person name="Chen C."/>
            <person name="Cichocki N."/>
            <person name="Clum A."/>
            <person name="Culley D."/>
            <person name="Crous P.W."/>
            <person name="Fauchery L."/>
            <person name="Girlanda M."/>
            <person name="Hayes R."/>
            <person name="Keri Z."/>
            <person name="Labutti K."/>
            <person name="Lipzen A."/>
            <person name="Lombard V."/>
            <person name="Magnuson J."/>
            <person name="Maillard F."/>
            <person name="Morin E."/>
            <person name="Murat C."/>
            <person name="Nolan M."/>
            <person name="Ohm R."/>
            <person name="Pangilinan J."/>
            <person name="Pereira M."/>
            <person name="Perotto S."/>
            <person name="Peter M."/>
            <person name="Riley R."/>
            <person name="Sitrit Y."/>
            <person name="Stielow B."/>
            <person name="Szollosi G."/>
            <person name="Zifcakova L."/>
            <person name="Stursova M."/>
            <person name="Spatafora J.W."/>
            <person name="Tedersoo L."/>
            <person name="Vaario L.-M."/>
            <person name="Yamada A."/>
            <person name="Yan M."/>
            <person name="Wang P."/>
            <person name="Xu J."/>
            <person name="Bruns T."/>
            <person name="Baldrian P."/>
            <person name="Vilgalys R."/>
            <person name="Henrissat B."/>
            <person name="Grigoriev I.V."/>
            <person name="Hibbett D."/>
            <person name="Nagy L.G."/>
            <person name="Martin F.M."/>
        </authorList>
    </citation>
    <scope>NUCLEOTIDE SEQUENCE</scope>
    <source>
        <strain evidence="1">UH-Tt-Lm1</strain>
    </source>
</reference>
<keyword evidence="2" id="KW-1185">Reference proteome</keyword>
<dbReference type="AlphaFoldDB" id="A0A9P6HNC6"/>
<dbReference type="Proteomes" id="UP000736335">
    <property type="component" value="Unassembled WGS sequence"/>
</dbReference>
<dbReference type="EMBL" id="WIUZ02000002">
    <property type="protein sequence ID" value="KAF9790797.1"/>
    <property type="molecule type" value="Genomic_DNA"/>
</dbReference>
<evidence type="ECO:0000313" key="1">
    <source>
        <dbReference type="EMBL" id="KAF9790797.1"/>
    </source>
</evidence>
<proteinExistence type="predicted"/>
<evidence type="ECO:0008006" key="3">
    <source>
        <dbReference type="Google" id="ProtNLM"/>
    </source>
</evidence>
<gene>
    <name evidence="1" type="ORF">BJ322DRAFT_1038206</name>
</gene>
<sequence>MNSSNGHADIRTRKILFVTNSESGQANTILAMANEASRRPHVDVHIASFPVLERRVKKLSPKLNFHPLDGEDMLEVLRAQGVLERDLPHPPTTKSFAAYGKNLVTVMVCWEGKSYLRIYQSVKKVIEELNPAVVVIDFLLNPAIDACYSLNREFVMSSPNNPLDVSKAHQPWLKGFWYYPTMGTGLPFPVPWRDLPSNVLASIVLIWKMVLSPEVKGLVKYRNAHGLPGRLPMESAPTRAIHVICPGVRETEFPLVIPDNLGLYGPIVLDKAPVEDSDPGLNRWLNRGKTVLMCMGTHFFYSESQVKAVINGFLSAVPDSSNVQFLWKVSDKSRFEDLLEEALKDPRDGDRFKIFEWLEADPTSIMKHPNVVAWIHHGGANSYLEGAL</sequence>
<reference evidence="1" key="1">
    <citation type="journal article" date="2020" name="Nat. Commun.">
        <title>Large-scale genome sequencing of mycorrhizal fungi provides insights into the early evolution of symbiotic traits.</title>
        <authorList>
            <person name="Miyauchi S."/>
            <person name="Kiss E."/>
            <person name="Kuo A."/>
            <person name="Drula E."/>
            <person name="Kohler A."/>
            <person name="Sanchez-Garcia M."/>
            <person name="Morin E."/>
            <person name="Andreopoulos B."/>
            <person name="Barry K.W."/>
            <person name="Bonito G."/>
            <person name="Buee M."/>
            <person name="Carver A."/>
            <person name="Chen C."/>
            <person name="Cichocki N."/>
            <person name="Clum A."/>
            <person name="Culley D."/>
            <person name="Crous P.W."/>
            <person name="Fauchery L."/>
            <person name="Girlanda M."/>
            <person name="Hayes R.D."/>
            <person name="Keri Z."/>
            <person name="LaButti K."/>
            <person name="Lipzen A."/>
            <person name="Lombard V."/>
            <person name="Magnuson J."/>
            <person name="Maillard F."/>
            <person name="Murat C."/>
            <person name="Nolan M."/>
            <person name="Ohm R.A."/>
            <person name="Pangilinan J."/>
            <person name="Pereira M.F."/>
            <person name="Perotto S."/>
            <person name="Peter M."/>
            <person name="Pfister S."/>
            <person name="Riley R."/>
            <person name="Sitrit Y."/>
            <person name="Stielow J.B."/>
            <person name="Szollosi G."/>
            <person name="Zifcakova L."/>
            <person name="Stursova M."/>
            <person name="Spatafora J.W."/>
            <person name="Tedersoo L."/>
            <person name="Vaario L.M."/>
            <person name="Yamada A."/>
            <person name="Yan M."/>
            <person name="Wang P."/>
            <person name="Xu J."/>
            <person name="Bruns T."/>
            <person name="Baldrian P."/>
            <person name="Vilgalys R."/>
            <person name="Dunand C."/>
            <person name="Henrissat B."/>
            <person name="Grigoriev I.V."/>
            <person name="Hibbett D."/>
            <person name="Nagy L.G."/>
            <person name="Martin F.M."/>
        </authorList>
    </citation>
    <scope>NUCLEOTIDE SEQUENCE</scope>
    <source>
        <strain evidence="1">UH-Tt-Lm1</strain>
    </source>
</reference>